<dbReference type="Gene3D" id="3.30.70.20">
    <property type="match status" value="1"/>
</dbReference>
<name>A0A412GUU4_9BACT</name>
<feature type="domain" description="4Fe-4S ferredoxin-type" evidence="4">
    <location>
        <begin position="213"/>
        <end position="241"/>
    </location>
</feature>
<proteinExistence type="predicted"/>
<dbReference type="NCBIfam" id="NF038196">
    <property type="entry name" value="ferrodoxin_EFR1"/>
    <property type="match status" value="1"/>
</dbReference>
<dbReference type="PROSITE" id="PS51379">
    <property type="entry name" value="4FE4S_FER_2"/>
    <property type="match status" value="2"/>
</dbReference>
<evidence type="ECO:0000259" key="4">
    <source>
        <dbReference type="PROSITE" id="PS51379"/>
    </source>
</evidence>
<evidence type="ECO:0000256" key="2">
    <source>
        <dbReference type="ARBA" id="ARBA00023004"/>
    </source>
</evidence>
<evidence type="ECO:0000256" key="1">
    <source>
        <dbReference type="ARBA" id="ARBA00022723"/>
    </source>
</evidence>
<dbReference type="GO" id="GO:0046872">
    <property type="term" value="F:metal ion binding"/>
    <property type="evidence" value="ECO:0007669"/>
    <property type="project" value="UniProtKB-KW"/>
</dbReference>
<dbReference type="SUPFAM" id="SSF52218">
    <property type="entry name" value="Flavoproteins"/>
    <property type="match status" value="1"/>
</dbReference>
<reference evidence="5 6" key="1">
    <citation type="submission" date="2018-08" db="EMBL/GenBank/DDBJ databases">
        <title>A genome reference for cultivated species of the human gut microbiota.</title>
        <authorList>
            <person name="Zou Y."/>
            <person name="Xue W."/>
            <person name="Luo G."/>
        </authorList>
    </citation>
    <scope>NUCLEOTIDE SEQUENCE [LARGE SCALE GENOMIC DNA]</scope>
    <source>
        <strain evidence="5 6">AF24-2</strain>
    </source>
</reference>
<dbReference type="InterPro" id="IPR029039">
    <property type="entry name" value="Flavoprotein-like_sf"/>
</dbReference>
<evidence type="ECO:0000313" key="5">
    <source>
        <dbReference type="EMBL" id="RGR98570.1"/>
    </source>
</evidence>
<keyword evidence="3" id="KW-0411">Iron-sulfur</keyword>
<accession>A0A412GUU4</accession>
<dbReference type="RefSeq" id="WP_118483437.1">
    <property type="nucleotide sequence ID" value="NZ_QRUU01000011.1"/>
</dbReference>
<dbReference type="InterPro" id="IPR047964">
    <property type="entry name" value="EFR1-like"/>
</dbReference>
<keyword evidence="1" id="KW-0479">Metal-binding</keyword>
<dbReference type="GO" id="GO:0051536">
    <property type="term" value="F:iron-sulfur cluster binding"/>
    <property type="evidence" value="ECO:0007669"/>
    <property type="project" value="UniProtKB-KW"/>
</dbReference>
<dbReference type="PROSITE" id="PS00198">
    <property type="entry name" value="4FE4S_FER_1"/>
    <property type="match status" value="2"/>
</dbReference>
<dbReference type="Proteomes" id="UP000285864">
    <property type="component" value="Unassembled WGS sequence"/>
</dbReference>
<evidence type="ECO:0000256" key="3">
    <source>
        <dbReference type="ARBA" id="ARBA00023014"/>
    </source>
</evidence>
<sequence length="257" mass="29083">MIFYFSGTGNSRWVAESLGKRLEDAVEDIADVKIEKEEYTLPEGEILGFVFPVYAWAPPTIVMDFISLLRLSLAPKYVFFVCTCGDDSGKTADIFCKAIKEKGWECNAGFSVIMPNTYVSLPGFDVDPLHIVSKKLREAKERIEYISSKLAARARLIDCYEGAFPWIKSYLIHPLFMHTLMSPKPFKATDSCISCGLCEKACPVRNIHLKERGKPEWGSHCTMCLACYHSCPKHAIEYSCLTQKKGQYLFDKSNKEL</sequence>
<dbReference type="InterPro" id="IPR017896">
    <property type="entry name" value="4Fe4S_Fe-S-bd"/>
</dbReference>
<gene>
    <name evidence="5" type="ORF">DWY20_04155</name>
</gene>
<dbReference type="Pfam" id="PF12724">
    <property type="entry name" value="Flavodoxin_5"/>
    <property type="match status" value="1"/>
</dbReference>
<comment type="caution">
    <text evidence="5">The sequence shown here is derived from an EMBL/GenBank/DDBJ whole genome shotgun (WGS) entry which is preliminary data.</text>
</comment>
<evidence type="ECO:0000313" key="6">
    <source>
        <dbReference type="Proteomes" id="UP000285864"/>
    </source>
</evidence>
<keyword evidence="6" id="KW-1185">Reference proteome</keyword>
<feature type="domain" description="4Fe-4S ferredoxin-type" evidence="4">
    <location>
        <begin position="183"/>
        <end position="212"/>
    </location>
</feature>
<organism evidence="5 6">
    <name type="scientific">Phocaeicola coprocola</name>
    <dbReference type="NCBI Taxonomy" id="310298"/>
    <lineage>
        <taxon>Bacteria</taxon>
        <taxon>Pseudomonadati</taxon>
        <taxon>Bacteroidota</taxon>
        <taxon>Bacteroidia</taxon>
        <taxon>Bacteroidales</taxon>
        <taxon>Bacteroidaceae</taxon>
        <taxon>Phocaeicola</taxon>
    </lineage>
</organism>
<dbReference type="AlphaFoldDB" id="A0A412GUU4"/>
<keyword evidence="2" id="KW-0408">Iron</keyword>
<dbReference type="InterPro" id="IPR017900">
    <property type="entry name" value="4Fe4S_Fe_S_CS"/>
</dbReference>
<protein>
    <submittedName>
        <fullName evidence="5">4Fe-4S dicluster domain-containing protein</fullName>
    </submittedName>
</protein>
<dbReference type="InterPro" id="IPR026816">
    <property type="entry name" value="Flavodoxin_dom"/>
</dbReference>
<dbReference type="Pfam" id="PF13187">
    <property type="entry name" value="Fer4_9"/>
    <property type="match status" value="1"/>
</dbReference>
<dbReference type="EMBL" id="QRUU01000011">
    <property type="protein sequence ID" value="RGR98570.1"/>
    <property type="molecule type" value="Genomic_DNA"/>
</dbReference>
<dbReference type="Gene3D" id="3.40.50.360">
    <property type="match status" value="1"/>
</dbReference>
<dbReference type="SUPFAM" id="SSF54862">
    <property type="entry name" value="4Fe-4S ferredoxins"/>
    <property type="match status" value="1"/>
</dbReference>